<dbReference type="RefSeq" id="WP_267646584.1">
    <property type="nucleotide sequence ID" value="NZ_JANHGR010000001.1"/>
</dbReference>
<evidence type="ECO:0000256" key="1">
    <source>
        <dbReference type="SAM" id="Coils"/>
    </source>
</evidence>
<feature type="region of interest" description="Disordered" evidence="2">
    <location>
        <begin position="81"/>
        <end position="104"/>
    </location>
</feature>
<dbReference type="Pfam" id="PF19111">
    <property type="entry name" value="DUF5798"/>
    <property type="match status" value="1"/>
</dbReference>
<comment type="caution">
    <text evidence="3">The sequence shown here is derived from an EMBL/GenBank/DDBJ whole genome shotgun (WGS) entry which is preliminary data.</text>
</comment>
<sequence>MVGLGSTAQKLQTVAEKAEKVYKRMNELREEVEETQQSVEETNSRVGTVEEELAEQRAVLDAIAEKHDIDVEAVAAEVHINEAENGADEGADEGTEEEAATGGD</sequence>
<dbReference type="AlphaFoldDB" id="A0ABD6BPE0"/>
<dbReference type="InterPro" id="IPR043816">
    <property type="entry name" value="DUF5798"/>
</dbReference>
<accession>A0ABD6BPE0</accession>
<protein>
    <submittedName>
        <fullName evidence="3">DUF5798 family protein</fullName>
    </submittedName>
</protein>
<dbReference type="Proteomes" id="UP001597139">
    <property type="component" value="Unassembled WGS sequence"/>
</dbReference>
<dbReference type="EMBL" id="JBHUCZ010000002">
    <property type="protein sequence ID" value="MFD1566973.1"/>
    <property type="molecule type" value="Genomic_DNA"/>
</dbReference>
<reference evidence="3 4" key="1">
    <citation type="journal article" date="2019" name="Int. J. Syst. Evol. Microbiol.">
        <title>The Global Catalogue of Microorganisms (GCM) 10K type strain sequencing project: providing services to taxonomists for standard genome sequencing and annotation.</title>
        <authorList>
            <consortium name="The Broad Institute Genomics Platform"/>
            <consortium name="The Broad Institute Genome Sequencing Center for Infectious Disease"/>
            <person name="Wu L."/>
            <person name="Ma J."/>
        </authorList>
    </citation>
    <scope>NUCLEOTIDE SEQUENCE [LARGE SCALE GENOMIC DNA]</scope>
    <source>
        <strain evidence="3 4">CGMCC 1.12859</strain>
    </source>
</reference>
<evidence type="ECO:0000313" key="3">
    <source>
        <dbReference type="EMBL" id="MFD1566973.1"/>
    </source>
</evidence>
<name>A0ABD6BPE0_9EURY</name>
<evidence type="ECO:0000256" key="2">
    <source>
        <dbReference type="SAM" id="MobiDB-lite"/>
    </source>
</evidence>
<keyword evidence="1" id="KW-0175">Coiled coil</keyword>
<proteinExistence type="predicted"/>
<organism evidence="3 4">
    <name type="scientific">Halolamina litorea</name>
    <dbReference type="NCBI Taxonomy" id="1515593"/>
    <lineage>
        <taxon>Archaea</taxon>
        <taxon>Methanobacteriati</taxon>
        <taxon>Methanobacteriota</taxon>
        <taxon>Stenosarchaea group</taxon>
        <taxon>Halobacteria</taxon>
        <taxon>Halobacteriales</taxon>
        <taxon>Haloferacaceae</taxon>
    </lineage>
</organism>
<keyword evidence="4" id="KW-1185">Reference proteome</keyword>
<gene>
    <name evidence="3" type="ORF">ACFSAU_05670</name>
</gene>
<evidence type="ECO:0000313" key="4">
    <source>
        <dbReference type="Proteomes" id="UP001597139"/>
    </source>
</evidence>
<feature type="compositionally biased region" description="Acidic residues" evidence="2">
    <location>
        <begin position="85"/>
        <end position="104"/>
    </location>
</feature>
<feature type="coiled-coil region" evidence="1">
    <location>
        <begin position="8"/>
        <end position="52"/>
    </location>
</feature>